<organism evidence="2 3">
    <name type="scientific">Datura stramonium</name>
    <name type="common">Jimsonweed</name>
    <name type="synonym">Common thornapple</name>
    <dbReference type="NCBI Taxonomy" id="4076"/>
    <lineage>
        <taxon>Eukaryota</taxon>
        <taxon>Viridiplantae</taxon>
        <taxon>Streptophyta</taxon>
        <taxon>Embryophyta</taxon>
        <taxon>Tracheophyta</taxon>
        <taxon>Spermatophyta</taxon>
        <taxon>Magnoliopsida</taxon>
        <taxon>eudicotyledons</taxon>
        <taxon>Gunneridae</taxon>
        <taxon>Pentapetalae</taxon>
        <taxon>asterids</taxon>
        <taxon>lamiids</taxon>
        <taxon>Solanales</taxon>
        <taxon>Solanaceae</taxon>
        <taxon>Solanoideae</taxon>
        <taxon>Datureae</taxon>
        <taxon>Datura</taxon>
    </lineage>
</organism>
<gene>
    <name evidence="2" type="ORF">HAX54_046484</name>
</gene>
<protein>
    <submittedName>
        <fullName evidence="2">Uncharacterized protein</fullName>
    </submittedName>
</protein>
<feature type="compositionally biased region" description="Low complexity" evidence="1">
    <location>
        <begin position="55"/>
        <end position="72"/>
    </location>
</feature>
<feature type="non-terminal residue" evidence="2">
    <location>
        <position position="81"/>
    </location>
</feature>
<proteinExistence type="predicted"/>
<feature type="region of interest" description="Disordered" evidence="1">
    <location>
        <begin position="55"/>
        <end position="81"/>
    </location>
</feature>
<accession>A0ABS8WLX1</accession>
<reference evidence="2 3" key="1">
    <citation type="journal article" date="2021" name="BMC Genomics">
        <title>Datura genome reveals duplications of psychoactive alkaloid biosynthetic genes and high mutation rate following tissue culture.</title>
        <authorList>
            <person name="Rajewski A."/>
            <person name="Carter-House D."/>
            <person name="Stajich J."/>
            <person name="Litt A."/>
        </authorList>
    </citation>
    <scope>NUCLEOTIDE SEQUENCE [LARGE SCALE GENOMIC DNA]</scope>
    <source>
        <strain evidence="2">AR-01</strain>
    </source>
</reference>
<evidence type="ECO:0000313" key="3">
    <source>
        <dbReference type="Proteomes" id="UP000823775"/>
    </source>
</evidence>
<sequence>FNQTNGLAQILINGLGQFLATQRLLHYHRLKLRRSVQSFPSPSPPVTISLQFSPQSSPLSVSFPTPPTSSSSLHDDVPIPL</sequence>
<name>A0ABS8WLX1_DATST</name>
<keyword evidence="3" id="KW-1185">Reference proteome</keyword>
<feature type="non-terminal residue" evidence="2">
    <location>
        <position position="1"/>
    </location>
</feature>
<dbReference type="Proteomes" id="UP000823775">
    <property type="component" value="Unassembled WGS sequence"/>
</dbReference>
<evidence type="ECO:0000256" key="1">
    <source>
        <dbReference type="SAM" id="MobiDB-lite"/>
    </source>
</evidence>
<evidence type="ECO:0000313" key="2">
    <source>
        <dbReference type="EMBL" id="MCE3050119.1"/>
    </source>
</evidence>
<dbReference type="EMBL" id="JACEIK010007339">
    <property type="protein sequence ID" value="MCE3050119.1"/>
    <property type="molecule type" value="Genomic_DNA"/>
</dbReference>
<comment type="caution">
    <text evidence="2">The sequence shown here is derived from an EMBL/GenBank/DDBJ whole genome shotgun (WGS) entry which is preliminary data.</text>
</comment>